<organism evidence="3 4">
    <name type="scientific">Schizopora paradoxa</name>
    <dbReference type="NCBI Taxonomy" id="27342"/>
    <lineage>
        <taxon>Eukaryota</taxon>
        <taxon>Fungi</taxon>
        <taxon>Dikarya</taxon>
        <taxon>Basidiomycota</taxon>
        <taxon>Agaricomycotina</taxon>
        <taxon>Agaricomycetes</taxon>
        <taxon>Hymenochaetales</taxon>
        <taxon>Schizoporaceae</taxon>
        <taxon>Schizopora</taxon>
    </lineage>
</organism>
<dbReference type="InParanoid" id="A0A0H2RKU1"/>
<reference evidence="3 4" key="1">
    <citation type="submission" date="2015-04" db="EMBL/GenBank/DDBJ databases">
        <title>Complete genome sequence of Schizopora paradoxa KUC8140, a cosmopolitan wood degrader in East Asia.</title>
        <authorList>
            <consortium name="DOE Joint Genome Institute"/>
            <person name="Min B."/>
            <person name="Park H."/>
            <person name="Jang Y."/>
            <person name="Kim J.-J."/>
            <person name="Kim K.H."/>
            <person name="Pangilinan J."/>
            <person name="Lipzen A."/>
            <person name="Riley R."/>
            <person name="Grigoriev I.V."/>
            <person name="Spatafora J.W."/>
            <person name="Choi I.-G."/>
        </authorList>
    </citation>
    <scope>NUCLEOTIDE SEQUENCE [LARGE SCALE GENOMIC DNA]</scope>
    <source>
        <strain evidence="3 4">KUC8140</strain>
    </source>
</reference>
<protein>
    <recommendedName>
        <fullName evidence="2">DUF6534 domain-containing protein</fullName>
    </recommendedName>
</protein>
<dbReference type="OrthoDB" id="2884999at2759"/>
<accession>A0A0H2RKU1</accession>
<feature type="domain" description="DUF6534" evidence="2">
    <location>
        <begin position="178"/>
        <end position="263"/>
    </location>
</feature>
<feature type="transmembrane region" description="Helical" evidence="1">
    <location>
        <begin position="172"/>
        <end position="193"/>
    </location>
</feature>
<keyword evidence="4" id="KW-1185">Reference proteome</keyword>
<name>A0A0H2RKU1_9AGAM</name>
<feature type="transmembrane region" description="Helical" evidence="1">
    <location>
        <begin position="130"/>
        <end position="152"/>
    </location>
</feature>
<feature type="transmembrane region" description="Helical" evidence="1">
    <location>
        <begin position="95"/>
        <end position="118"/>
    </location>
</feature>
<dbReference type="STRING" id="27342.A0A0H2RKU1"/>
<gene>
    <name evidence="3" type="ORF">SCHPADRAFT_941345</name>
</gene>
<feature type="transmembrane region" description="Helical" evidence="1">
    <location>
        <begin position="238"/>
        <end position="259"/>
    </location>
</feature>
<keyword evidence="1" id="KW-1133">Transmembrane helix</keyword>
<evidence type="ECO:0000256" key="1">
    <source>
        <dbReference type="SAM" id="Phobius"/>
    </source>
</evidence>
<evidence type="ECO:0000259" key="2">
    <source>
        <dbReference type="Pfam" id="PF20152"/>
    </source>
</evidence>
<evidence type="ECO:0000313" key="4">
    <source>
        <dbReference type="Proteomes" id="UP000053477"/>
    </source>
</evidence>
<dbReference type="Proteomes" id="UP000053477">
    <property type="component" value="Unassembled WGS sequence"/>
</dbReference>
<proteinExistence type="predicted"/>
<dbReference type="InterPro" id="IPR045339">
    <property type="entry name" value="DUF6534"/>
</dbReference>
<feature type="transmembrane region" description="Helical" evidence="1">
    <location>
        <begin position="16"/>
        <end position="39"/>
    </location>
</feature>
<feature type="transmembrane region" description="Helical" evidence="1">
    <location>
        <begin position="205"/>
        <end position="232"/>
    </location>
</feature>
<keyword evidence="1" id="KW-0812">Transmembrane</keyword>
<sequence>MSTATGLPALDNTMGALFIGCLLTMGLWGAESIQLYYYFEKYPKDNWWIKSLVIWVWCLDTTHQALTCHGTYTYLVSQYGNPAYLNNILPSLKGMAFISAFIWVSVQSFLVLRIYRLCRKDITGDGWKTIPLVGILVVFVAALFICLTTYSIKVFGLTVWSDIGKVNGLSRATNAVGAAADVSIAMALVFLLHRARSGYRRTQAIINRLITFTINTSLLTSISSILSLITISLYPHNFIYITFFLMTSRLYVTALFATLNARRISGDVVEPPSNNTIGMAGIANLRSPGGLERGTHSFLATQRAPTVSVKVETETYLRHDENMKHSANSSAYSDSGSIEALPYIGKSEHMAYEEV</sequence>
<dbReference type="AlphaFoldDB" id="A0A0H2RKU1"/>
<keyword evidence="1" id="KW-0472">Membrane</keyword>
<dbReference type="PANTHER" id="PTHR40465:SF1">
    <property type="entry name" value="DUF6534 DOMAIN-CONTAINING PROTEIN"/>
    <property type="match status" value="1"/>
</dbReference>
<dbReference type="EMBL" id="KQ085981">
    <property type="protein sequence ID" value="KLO12252.1"/>
    <property type="molecule type" value="Genomic_DNA"/>
</dbReference>
<dbReference type="Pfam" id="PF20152">
    <property type="entry name" value="DUF6534"/>
    <property type="match status" value="1"/>
</dbReference>
<evidence type="ECO:0000313" key="3">
    <source>
        <dbReference type="EMBL" id="KLO12252.1"/>
    </source>
</evidence>
<dbReference type="PANTHER" id="PTHR40465">
    <property type="entry name" value="CHROMOSOME 1, WHOLE GENOME SHOTGUN SEQUENCE"/>
    <property type="match status" value="1"/>
</dbReference>